<dbReference type="Proteomes" id="UP000596742">
    <property type="component" value="Unassembled WGS sequence"/>
</dbReference>
<evidence type="ECO:0000256" key="1">
    <source>
        <dbReference type="SAM" id="SignalP"/>
    </source>
</evidence>
<keyword evidence="4" id="KW-1185">Reference proteome</keyword>
<dbReference type="PANTHER" id="PTHR36695">
    <property type="entry name" value="AGAP008648-PA"/>
    <property type="match status" value="1"/>
</dbReference>
<protein>
    <recommendedName>
        <fullName evidence="2">Farnesoic acid O-methyl transferase domain-containing protein</fullName>
    </recommendedName>
</protein>
<evidence type="ECO:0000313" key="3">
    <source>
        <dbReference type="EMBL" id="VDH96868.1"/>
    </source>
</evidence>
<sequence>MILSWIFVAILTSVGLGNLLDYIWFETKNSGSIDAYTPNVVDSYTSLSNYQIYPANNRFIKFHVKACENAFVLLSSDINLHSSNFYEICIDGHSKTQIYLRVRRKTSNVPKNHSFDKPGLLNCSEHRTFIVKWEESGRITLTAGTEVVMDWTDTTPIPIQGIGLMTGWGSDGMWIVEHSSLFTGYYCGVTGSFGDMTLFSTSHNISVIRCSSECALSEDCLGFNFQRKKKICQFVAGGQPVVKSVARGWKFYTKCLRENTMCLGCIV</sequence>
<dbReference type="EMBL" id="UYJE01000829">
    <property type="protein sequence ID" value="VDH96868.1"/>
    <property type="molecule type" value="Genomic_DNA"/>
</dbReference>
<dbReference type="Pfam" id="PF12248">
    <property type="entry name" value="Methyltransf_FA"/>
    <property type="match status" value="1"/>
</dbReference>
<dbReference type="PANTHER" id="PTHR36695:SF12">
    <property type="entry name" value="AGAP008648-PA"/>
    <property type="match status" value="1"/>
</dbReference>
<dbReference type="InterPro" id="IPR022041">
    <property type="entry name" value="Methyltransf_FA"/>
</dbReference>
<organism evidence="3 4">
    <name type="scientific">Mytilus galloprovincialis</name>
    <name type="common">Mediterranean mussel</name>
    <dbReference type="NCBI Taxonomy" id="29158"/>
    <lineage>
        <taxon>Eukaryota</taxon>
        <taxon>Metazoa</taxon>
        <taxon>Spiralia</taxon>
        <taxon>Lophotrochozoa</taxon>
        <taxon>Mollusca</taxon>
        <taxon>Bivalvia</taxon>
        <taxon>Autobranchia</taxon>
        <taxon>Pteriomorphia</taxon>
        <taxon>Mytilida</taxon>
        <taxon>Mytiloidea</taxon>
        <taxon>Mytilidae</taxon>
        <taxon>Mytilinae</taxon>
        <taxon>Mytilus</taxon>
    </lineage>
</organism>
<feature type="domain" description="Farnesoic acid O-methyl transferase" evidence="2">
    <location>
        <begin position="56"/>
        <end position="178"/>
    </location>
</feature>
<feature type="chain" id="PRO_5032542854" description="Farnesoic acid O-methyl transferase domain-containing protein" evidence="1">
    <location>
        <begin position="18"/>
        <end position="267"/>
    </location>
</feature>
<proteinExistence type="predicted"/>
<reference evidence="3" key="1">
    <citation type="submission" date="2018-11" db="EMBL/GenBank/DDBJ databases">
        <authorList>
            <person name="Alioto T."/>
            <person name="Alioto T."/>
        </authorList>
    </citation>
    <scope>NUCLEOTIDE SEQUENCE</scope>
</reference>
<comment type="caution">
    <text evidence="3">The sequence shown here is derived from an EMBL/GenBank/DDBJ whole genome shotgun (WGS) entry which is preliminary data.</text>
</comment>
<name>A0A8B6BXV9_MYTGA</name>
<evidence type="ECO:0000313" key="4">
    <source>
        <dbReference type="Proteomes" id="UP000596742"/>
    </source>
</evidence>
<feature type="signal peptide" evidence="1">
    <location>
        <begin position="1"/>
        <end position="17"/>
    </location>
</feature>
<keyword evidence="1" id="KW-0732">Signal</keyword>
<dbReference type="AlphaFoldDB" id="A0A8B6BXV9"/>
<evidence type="ECO:0000259" key="2">
    <source>
        <dbReference type="Pfam" id="PF12248"/>
    </source>
</evidence>
<dbReference type="OrthoDB" id="6044186at2759"/>
<gene>
    <name evidence="3" type="ORF">MGAL_10B022023</name>
</gene>
<accession>A0A8B6BXV9</accession>